<accession>A0A249XXI3</accession>
<protein>
    <submittedName>
        <fullName evidence="1">Uncharacterized protein</fullName>
    </submittedName>
</protein>
<organism evidence="1 2">
    <name type="scientific">Enterococcus phage EF1</name>
    <dbReference type="NCBI Taxonomy" id="2025813"/>
    <lineage>
        <taxon>Viruses</taxon>
        <taxon>Duplodnaviria</taxon>
        <taxon>Heunggongvirae</taxon>
        <taxon>Uroviricota</taxon>
        <taxon>Caudoviricetes</taxon>
    </lineage>
</organism>
<evidence type="ECO:0000313" key="2">
    <source>
        <dbReference type="Proteomes" id="UP000260005"/>
    </source>
</evidence>
<reference evidence="1 2" key="1">
    <citation type="submission" date="2017-04" db="EMBL/GenBank/DDBJ databases">
        <title>Complete Genome Sequence of Lytic Bacteriophage EF1 Infecting Enterococcus faecalis Isolates.</title>
        <authorList>
            <person name="Kim D."/>
            <person name="Kim Y.J."/>
            <person name="Han B.K."/>
            <person name="Kim H."/>
        </authorList>
    </citation>
    <scope>NUCLEOTIDE SEQUENCE [LARGE SCALE GENOMIC DNA]</scope>
</reference>
<dbReference type="Proteomes" id="UP000260005">
    <property type="component" value="Segment"/>
</dbReference>
<sequence length="109" mass="12550">MEYIVEATKTIFGKEAYKVVNKKLESLDDWVYEAFLLDVPFSEDGDIVFPFFDLVKDNFNSAQFEREALVDSQRNCFTGLSVAKIKFLEFNEANGYASLLNEKLKEKGE</sequence>
<proteinExistence type="predicted"/>
<dbReference type="EMBL" id="MF001358">
    <property type="protein sequence ID" value="ASZ76690.1"/>
    <property type="molecule type" value="Genomic_DNA"/>
</dbReference>
<evidence type="ECO:0000313" key="1">
    <source>
        <dbReference type="EMBL" id="ASZ76690.1"/>
    </source>
</evidence>
<keyword evidence="2" id="KW-1185">Reference proteome</keyword>
<name>A0A249XXI3_9CAUD</name>